<organism evidence="5 6">
    <name type="scientific">Paralvinella palmiformis</name>
    <dbReference type="NCBI Taxonomy" id="53620"/>
    <lineage>
        <taxon>Eukaryota</taxon>
        <taxon>Metazoa</taxon>
        <taxon>Spiralia</taxon>
        <taxon>Lophotrochozoa</taxon>
        <taxon>Annelida</taxon>
        <taxon>Polychaeta</taxon>
        <taxon>Sedentaria</taxon>
        <taxon>Canalipalpata</taxon>
        <taxon>Terebellida</taxon>
        <taxon>Terebelliformia</taxon>
        <taxon>Alvinellidae</taxon>
        <taxon>Paralvinella</taxon>
    </lineage>
</organism>
<dbReference type="Proteomes" id="UP001208570">
    <property type="component" value="Unassembled WGS sequence"/>
</dbReference>
<dbReference type="GO" id="GO:0005929">
    <property type="term" value="C:cilium"/>
    <property type="evidence" value="ECO:0007669"/>
    <property type="project" value="TreeGrafter"/>
</dbReference>
<comment type="caution">
    <text evidence="5">The sequence shown here is derived from an EMBL/GenBank/DDBJ whole genome shotgun (WGS) entry which is preliminary data.</text>
</comment>
<evidence type="ECO:0000313" key="5">
    <source>
        <dbReference type="EMBL" id="KAK2146067.1"/>
    </source>
</evidence>
<proteinExistence type="inferred from homology"/>
<dbReference type="GO" id="GO:0005856">
    <property type="term" value="C:cytoskeleton"/>
    <property type="evidence" value="ECO:0007669"/>
    <property type="project" value="UniProtKB-ARBA"/>
</dbReference>
<comment type="similarity">
    <text evidence="1">Belongs to the FAM161 family.</text>
</comment>
<feature type="region of interest" description="Disordered" evidence="4">
    <location>
        <begin position="255"/>
        <end position="289"/>
    </location>
</feature>
<evidence type="ECO:0000256" key="1">
    <source>
        <dbReference type="ARBA" id="ARBA00006663"/>
    </source>
</evidence>
<dbReference type="InterPro" id="IPR019579">
    <property type="entry name" value="FAM161A/B"/>
</dbReference>
<sequence>MATAHQVSVITNSCYKAPVSRQTVLPATGNDESTLGASWFGRDADYLDDNSNMRFSESVNFDTTNTMADTLNVVDLSELTDEEFYKRLSDLKSEHKKTLELCEKLYNDKLLESRTGTAPTDAQQVPVAVALVDADYVLTASRTHTGKDISSPSTDLSKSFDRVRDMSASKPPIARPSRSSGTPARSGSAKKQAWTRSNENFWKSPSTNSSDAEFSGNETERSKLDRSLEALNISRASYMSRIEDMWDNFSVDNYAPRDKHKVRPRSSSLSRISTSRSLKQDELSSSQQWRHRITVPSPFKMTLREANKMPKKTKAMLELEQKREEERRQEDAECQKKFKARPVPSHVYMPLFQEIMEEKESKRRYVQKASAEMLLSMQKPFKFDIREKEEKKFRRTHSTPCDTDINKKPPTSFKARPFPVRIFDDEIDERLREEEEYRKIRIQMRSEELLRSASLPPNMAAKGHEYTEGKLRHKIYAERAKKAGLTTEHKFKPTINGTVPDFEKKHKKVLVEAMKRKDQKEATVCKPFRLHSASLHKDYHKMSHGHFADENEMRHKSIFLVDISRLHSDKDDDGRSLEIKCNEVRKLCPHDKDFIGIDVLGMHMKKSKMQIERERKNKERERQHQRIEREKELRKYVNERALYNDNTCVLQNAAKEKLQQYKESDRERMMEYRRQLKEINNRVKQRPLLFEKTMQDNAKHRAEKKYKETLSRAGVDEDFISSKGRSTDNDDFDLDSESPRYATDPVSHSYSMSGSRRYSYGGSASDRTTDNEDQLEEEIAEEE</sequence>
<evidence type="ECO:0000256" key="2">
    <source>
        <dbReference type="ARBA" id="ARBA00023054"/>
    </source>
</evidence>
<feature type="region of interest" description="Disordered" evidence="4">
    <location>
        <begin position="720"/>
        <end position="783"/>
    </location>
</feature>
<feature type="compositionally biased region" description="Basic and acidic residues" evidence="4">
    <location>
        <begin position="158"/>
        <end position="167"/>
    </location>
</feature>
<reference evidence="5" key="1">
    <citation type="journal article" date="2023" name="Mol. Biol. Evol.">
        <title>Third-Generation Sequencing Reveals the Adaptive Role of the Epigenome in Three Deep-Sea Polychaetes.</title>
        <authorList>
            <person name="Perez M."/>
            <person name="Aroh O."/>
            <person name="Sun Y."/>
            <person name="Lan Y."/>
            <person name="Juniper S.K."/>
            <person name="Young C.R."/>
            <person name="Angers B."/>
            <person name="Qian P.Y."/>
        </authorList>
    </citation>
    <scope>NUCLEOTIDE SEQUENCE</scope>
    <source>
        <strain evidence="5">P08H-3</strain>
    </source>
</reference>
<feature type="compositionally biased region" description="Low complexity" evidence="4">
    <location>
        <begin position="747"/>
        <end position="766"/>
    </location>
</feature>
<evidence type="ECO:0000256" key="3">
    <source>
        <dbReference type="SAM" id="Coils"/>
    </source>
</evidence>
<feature type="region of interest" description="Disordered" evidence="4">
    <location>
        <begin position="144"/>
        <end position="223"/>
    </location>
</feature>
<dbReference type="GO" id="GO:0044782">
    <property type="term" value="P:cilium organization"/>
    <property type="evidence" value="ECO:0007669"/>
    <property type="project" value="TreeGrafter"/>
</dbReference>
<keyword evidence="6" id="KW-1185">Reference proteome</keyword>
<feature type="compositionally biased region" description="Acidic residues" evidence="4">
    <location>
        <begin position="771"/>
        <end position="783"/>
    </location>
</feature>
<dbReference type="Pfam" id="PF10595">
    <property type="entry name" value="FAM161A_B"/>
    <property type="match status" value="1"/>
</dbReference>
<feature type="coiled-coil region" evidence="3">
    <location>
        <begin position="309"/>
        <end position="336"/>
    </location>
</feature>
<gene>
    <name evidence="5" type="ORF">LSH36_635g01004</name>
</gene>
<feature type="compositionally biased region" description="Low complexity" evidence="4">
    <location>
        <begin position="265"/>
        <end position="277"/>
    </location>
</feature>
<dbReference type="AlphaFoldDB" id="A0AAD9J3Q2"/>
<accession>A0AAD9J3Q2</accession>
<dbReference type="PANTHER" id="PTHR21501">
    <property type="entry name" value="PROTEIN FAM-161"/>
    <property type="match status" value="1"/>
</dbReference>
<dbReference type="EMBL" id="JAODUP010000635">
    <property type="protein sequence ID" value="KAK2146067.1"/>
    <property type="molecule type" value="Genomic_DNA"/>
</dbReference>
<evidence type="ECO:0000256" key="4">
    <source>
        <dbReference type="SAM" id="MobiDB-lite"/>
    </source>
</evidence>
<feature type="compositionally biased region" description="Polar residues" evidence="4">
    <location>
        <begin position="194"/>
        <end position="212"/>
    </location>
</feature>
<evidence type="ECO:0000313" key="6">
    <source>
        <dbReference type="Proteomes" id="UP001208570"/>
    </source>
</evidence>
<feature type="region of interest" description="Disordered" evidence="4">
    <location>
        <begin position="392"/>
        <end position="411"/>
    </location>
</feature>
<dbReference type="PANTHER" id="PTHR21501:SF1">
    <property type="entry name" value="PROTEIN FAM-161"/>
    <property type="match status" value="1"/>
</dbReference>
<feature type="compositionally biased region" description="Polar residues" evidence="4">
    <location>
        <begin position="148"/>
        <end position="157"/>
    </location>
</feature>
<feature type="coiled-coil region" evidence="3">
    <location>
        <begin position="604"/>
        <end position="682"/>
    </location>
</feature>
<name>A0AAD9J3Q2_9ANNE</name>
<dbReference type="InterPro" id="IPR051655">
    <property type="entry name" value="FAM161"/>
</dbReference>
<protein>
    <submittedName>
        <fullName evidence="5">Uncharacterized protein</fullName>
    </submittedName>
</protein>
<keyword evidence="2 3" id="KW-0175">Coiled coil</keyword>